<name>A0A0H3FAV5_RAHSY</name>
<proteinExistence type="predicted"/>
<sequence>MKIITVDEIGLIESFAAFGVKFNYSRLFLSKCHVSKGRVALTPFMFNDTVHLDTHQWFAANAAFWVRAYRESETLVEQVETMASIRALYFLAGSLGQGHAHALISTWFDTTKELHCMGALNLSPLAPLPKKYETTISPLSFH</sequence>
<gene>
    <name evidence="1" type="ordered locus">Rahaq_2546</name>
</gene>
<accession>A0A0H3FAV5</accession>
<dbReference type="OrthoDB" id="6604720at2"/>
<dbReference type="EMBL" id="CP002505">
    <property type="protein sequence ID" value="ADW74153.1"/>
    <property type="molecule type" value="Genomic_DNA"/>
</dbReference>
<reference evidence="1 2" key="2">
    <citation type="journal article" date="2012" name="J. Bacteriol.">
        <title>Complete Genome Sequence of Rahnella sp. Strain Y9602, a Gammaproteobacterium Isolate from Metal- and Radionuclide-Contaminated Soil.</title>
        <authorList>
            <person name="Martinez R.J."/>
            <person name="Bruce D."/>
            <person name="Detter C."/>
            <person name="Goodwin L.A."/>
            <person name="Han J."/>
            <person name="Han C.S."/>
            <person name="Held B."/>
            <person name="Land M.L."/>
            <person name="Mikhailova N."/>
            <person name="Nolan M."/>
            <person name="Pennacchio L."/>
            <person name="Pitluck S."/>
            <person name="Tapia R."/>
            <person name="Woyke T."/>
            <person name="Sobecky P.A."/>
        </authorList>
    </citation>
    <scope>NUCLEOTIDE SEQUENCE [LARGE SCALE GENOMIC DNA]</scope>
    <source>
        <strain evidence="1 2">Y9602</strain>
    </source>
</reference>
<dbReference type="Proteomes" id="UP000007257">
    <property type="component" value="Chromosome"/>
</dbReference>
<protein>
    <submittedName>
        <fullName evidence="1">Uncharacterized protein</fullName>
    </submittedName>
</protein>
<dbReference type="KEGG" id="rah:Rahaq_2546"/>
<reference evidence="2" key="1">
    <citation type="submission" date="2011-01" db="EMBL/GenBank/DDBJ databases">
        <title>Complete sequence of chromosome of Rahnella sp. Y9602.</title>
        <authorList>
            <consortium name="US DOE Joint Genome Institute"/>
            <person name="Lucas S."/>
            <person name="Copeland A."/>
            <person name="Lapidus A."/>
            <person name="Cheng J.-F."/>
            <person name="Goodwin L."/>
            <person name="Pitluck S."/>
            <person name="Lu M."/>
            <person name="Detter J.C."/>
            <person name="Han C."/>
            <person name="Tapia R."/>
            <person name="Land M."/>
            <person name="Hauser L."/>
            <person name="Kyrpides N."/>
            <person name="Ivanova N."/>
            <person name="Ovchinnikova G."/>
            <person name="Pagani I."/>
            <person name="Sobecky P.A."/>
            <person name="Martinez R.J."/>
            <person name="Woyke T."/>
        </authorList>
    </citation>
    <scope>NUCLEOTIDE SEQUENCE [LARGE SCALE GENOMIC DNA]</scope>
    <source>
        <strain evidence="2">Y9602</strain>
    </source>
</reference>
<dbReference type="eggNOG" id="ENOG5030MVN">
    <property type="taxonomic scope" value="Bacteria"/>
</dbReference>
<organism evidence="1 2">
    <name type="scientific">Rahnella sp. (strain Y9602)</name>
    <dbReference type="NCBI Taxonomy" id="2703885"/>
    <lineage>
        <taxon>Bacteria</taxon>
        <taxon>Pseudomonadati</taxon>
        <taxon>Pseudomonadota</taxon>
        <taxon>Gammaproteobacteria</taxon>
        <taxon>Enterobacterales</taxon>
        <taxon>Yersiniaceae</taxon>
        <taxon>Rahnella</taxon>
    </lineage>
</organism>
<dbReference type="AlphaFoldDB" id="A0A0H3FAV5"/>
<evidence type="ECO:0000313" key="1">
    <source>
        <dbReference type="EMBL" id="ADW74153.1"/>
    </source>
</evidence>
<dbReference type="RefSeq" id="WP_013575853.1">
    <property type="nucleotide sequence ID" value="NC_015061.1"/>
</dbReference>
<dbReference type="HOGENOM" id="CLU_1884348_0_0_6"/>
<evidence type="ECO:0000313" key="2">
    <source>
        <dbReference type="Proteomes" id="UP000007257"/>
    </source>
</evidence>